<dbReference type="PROSITE" id="PS51061">
    <property type="entry name" value="R3H"/>
    <property type="match status" value="1"/>
</dbReference>
<dbReference type="InterPro" id="IPR001374">
    <property type="entry name" value="R3H_dom"/>
</dbReference>
<proteinExistence type="predicted"/>
<dbReference type="InterPro" id="IPR036867">
    <property type="entry name" value="R3H_dom_sf"/>
</dbReference>
<name>A0A4S4EWA2_CAMSN</name>
<evidence type="ECO:0000259" key="2">
    <source>
        <dbReference type="PROSITE" id="PS51061"/>
    </source>
</evidence>
<dbReference type="Proteomes" id="UP000306102">
    <property type="component" value="Unassembled WGS sequence"/>
</dbReference>
<dbReference type="Gene3D" id="3.30.1370.50">
    <property type="entry name" value="R3H-like domain"/>
    <property type="match status" value="1"/>
</dbReference>
<dbReference type="GO" id="GO:0003676">
    <property type="term" value="F:nucleic acid binding"/>
    <property type="evidence" value="ECO:0007669"/>
    <property type="project" value="UniProtKB-UniRule"/>
</dbReference>
<comment type="caution">
    <text evidence="3">The sequence shown here is derived from an EMBL/GenBank/DDBJ whole genome shotgun (WGS) entry which is preliminary data.</text>
</comment>
<dbReference type="EMBL" id="SDRB02001457">
    <property type="protein sequence ID" value="THG21270.1"/>
    <property type="molecule type" value="Genomic_DNA"/>
</dbReference>
<dbReference type="SUPFAM" id="SSF82708">
    <property type="entry name" value="R3H domain"/>
    <property type="match status" value="1"/>
</dbReference>
<accession>A0A4S4EWA2</accession>
<organism evidence="3 4">
    <name type="scientific">Camellia sinensis var. sinensis</name>
    <name type="common">China tea</name>
    <dbReference type="NCBI Taxonomy" id="542762"/>
    <lineage>
        <taxon>Eukaryota</taxon>
        <taxon>Viridiplantae</taxon>
        <taxon>Streptophyta</taxon>
        <taxon>Embryophyta</taxon>
        <taxon>Tracheophyta</taxon>
        <taxon>Spermatophyta</taxon>
        <taxon>Magnoliopsida</taxon>
        <taxon>eudicotyledons</taxon>
        <taxon>Gunneridae</taxon>
        <taxon>Pentapetalae</taxon>
        <taxon>asterids</taxon>
        <taxon>Ericales</taxon>
        <taxon>Theaceae</taxon>
        <taxon>Camellia</taxon>
    </lineage>
</organism>
<gene>
    <name evidence="3" type="ORF">TEA_028075</name>
</gene>
<protein>
    <recommendedName>
        <fullName evidence="2">R3H domain-containing protein</fullName>
    </recommendedName>
</protein>
<reference evidence="3 4" key="1">
    <citation type="journal article" date="2018" name="Proc. Natl. Acad. Sci. U.S.A.">
        <title>Draft genome sequence of Camellia sinensis var. sinensis provides insights into the evolution of the tea genome and tea quality.</title>
        <authorList>
            <person name="Wei C."/>
            <person name="Yang H."/>
            <person name="Wang S."/>
            <person name="Zhao J."/>
            <person name="Liu C."/>
            <person name="Gao L."/>
            <person name="Xia E."/>
            <person name="Lu Y."/>
            <person name="Tai Y."/>
            <person name="She G."/>
            <person name="Sun J."/>
            <person name="Cao H."/>
            <person name="Tong W."/>
            <person name="Gao Q."/>
            <person name="Li Y."/>
            <person name="Deng W."/>
            <person name="Jiang X."/>
            <person name="Wang W."/>
            <person name="Chen Q."/>
            <person name="Zhang S."/>
            <person name="Li H."/>
            <person name="Wu J."/>
            <person name="Wang P."/>
            <person name="Li P."/>
            <person name="Shi C."/>
            <person name="Zheng F."/>
            <person name="Jian J."/>
            <person name="Huang B."/>
            <person name="Shan D."/>
            <person name="Shi M."/>
            <person name="Fang C."/>
            <person name="Yue Y."/>
            <person name="Li F."/>
            <person name="Li D."/>
            <person name="Wei S."/>
            <person name="Han B."/>
            <person name="Jiang C."/>
            <person name="Yin Y."/>
            <person name="Xia T."/>
            <person name="Zhang Z."/>
            <person name="Bennetzen J.L."/>
            <person name="Zhao S."/>
            <person name="Wan X."/>
        </authorList>
    </citation>
    <scope>NUCLEOTIDE SEQUENCE [LARGE SCALE GENOMIC DNA]</scope>
    <source>
        <strain evidence="4">cv. Shuchazao</strain>
        <tissue evidence="3">Leaf</tissue>
    </source>
</reference>
<dbReference type="Pfam" id="PF01424">
    <property type="entry name" value="R3H"/>
    <property type="match status" value="1"/>
</dbReference>
<keyword evidence="4" id="KW-1185">Reference proteome</keyword>
<feature type="domain" description="R3H" evidence="2">
    <location>
        <begin position="34"/>
        <end position="97"/>
    </location>
</feature>
<evidence type="ECO:0000313" key="4">
    <source>
        <dbReference type="Proteomes" id="UP000306102"/>
    </source>
</evidence>
<feature type="region of interest" description="Disordered" evidence="1">
    <location>
        <begin position="1"/>
        <end position="34"/>
    </location>
</feature>
<sequence>MMKLQVAPSSYSQKKKKQKSGGGQQQEQNPNVAESTRIRISQIIDQFLSTNDDMYAFEPNLTNAERAVVHELCRKLGLKSRSKGRAGHNMFAVYYIVLMDLSLCRNGNKRHVCVHKIKKNGFTKDGKENCSSFTFSEDAKEVLQDLFTQYPPDDRDLGEETIGKHGGKTEKIREKRDDIFCKPSMNKAEIGRKVESFASKLEKSQELRQITEGRAKLPIASFRDVIMSTIESNQVLYVPFA</sequence>
<evidence type="ECO:0000313" key="3">
    <source>
        <dbReference type="EMBL" id="THG21270.1"/>
    </source>
</evidence>
<dbReference type="STRING" id="542762.A0A4S4EWA2"/>
<dbReference type="AlphaFoldDB" id="A0A4S4EWA2"/>
<evidence type="ECO:0000256" key="1">
    <source>
        <dbReference type="SAM" id="MobiDB-lite"/>
    </source>
</evidence>